<reference evidence="2" key="1">
    <citation type="submission" date="2020-02" db="EMBL/GenBank/DDBJ databases">
        <authorList>
            <person name="Meier V. D."/>
        </authorList>
    </citation>
    <scope>NUCLEOTIDE SEQUENCE</scope>
    <source>
        <strain evidence="2">AVDCRST_MAG18</strain>
    </source>
</reference>
<feature type="transmembrane region" description="Helical" evidence="1">
    <location>
        <begin position="20"/>
        <end position="46"/>
    </location>
</feature>
<gene>
    <name evidence="2" type="ORF">AVDCRST_MAG18-5129</name>
</gene>
<accession>A0A6J4VXK3</accession>
<evidence type="ECO:0000313" key="2">
    <source>
        <dbReference type="EMBL" id="CAA9590687.1"/>
    </source>
</evidence>
<keyword evidence="1" id="KW-0472">Membrane</keyword>
<feature type="transmembrane region" description="Helical" evidence="1">
    <location>
        <begin position="167"/>
        <end position="189"/>
    </location>
</feature>
<evidence type="ECO:0000256" key="1">
    <source>
        <dbReference type="SAM" id="Phobius"/>
    </source>
</evidence>
<dbReference type="EMBL" id="CADCWN010000412">
    <property type="protein sequence ID" value="CAA9590687.1"/>
    <property type="molecule type" value="Genomic_DNA"/>
</dbReference>
<protein>
    <submittedName>
        <fullName evidence="2">Uncharacterized protein</fullName>
    </submittedName>
</protein>
<dbReference type="AlphaFoldDB" id="A0A6J4VXK3"/>
<feature type="transmembrane region" description="Helical" evidence="1">
    <location>
        <begin position="201"/>
        <end position="225"/>
    </location>
</feature>
<organism evidence="2">
    <name type="scientific">uncultured Thermomicrobiales bacterium</name>
    <dbReference type="NCBI Taxonomy" id="1645740"/>
    <lineage>
        <taxon>Bacteria</taxon>
        <taxon>Pseudomonadati</taxon>
        <taxon>Thermomicrobiota</taxon>
        <taxon>Thermomicrobia</taxon>
        <taxon>Thermomicrobiales</taxon>
        <taxon>environmental samples</taxon>
    </lineage>
</organism>
<feature type="transmembrane region" description="Helical" evidence="1">
    <location>
        <begin position="58"/>
        <end position="83"/>
    </location>
</feature>
<sequence>MTITTTCGDRSAAAPPPDLWWRWVAANAAGEAIGLGGTALVGLALLPRLGDARMVAAVATAALAVAAGTAIEGLAVGTAQWLVLRRPLPELPWGRWAGATAAGAGIAWTAGMLPSTLLALGQDAAQAPATEPSAAVVYPLAFLMGLVLGPVLGGAQWLVLRRYRERAWWWIAANAPAWGCGMVLIFAGIDALVALGPGPAAAILAVILLAAVGATVGAIHGLALVRLVARRAHAPG</sequence>
<keyword evidence="1" id="KW-0812">Transmembrane</keyword>
<feature type="transmembrane region" description="Helical" evidence="1">
    <location>
        <begin position="136"/>
        <end position="160"/>
    </location>
</feature>
<keyword evidence="1" id="KW-1133">Transmembrane helix</keyword>
<name>A0A6J4VXK3_9BACT</name>
<proteinExistence type="predicted"/>